<feature type="transmembrane region" description="Helical" evidence="8">
    <location>
        <begin position="220"/>
        <end position="236"/>
    </location>
</feature>
<evidence type="ECO:0000313" key="10">
    <source>
        <dbReference type="EMBL" id="NMI00075.1"/>
    </source>
</evidence>
<reference evidence="10 11" key="1">
    <citation type="submission" date="2020-04" db="EMBL/GenBank/DDBJ databases">
        <authorList>
            <person name="Klaysubun C."/>
            <person name="Duangmal K."/>
            <person name="Lipun K."/>
        </authorList>
    </citation>
    <scope>NUCLEOTIDE SEQUENCE [LARGE SCALE GENOMIC DNA]</scope>
    <source>
        <strain evidence="10 11">K10HN5</strain>
    </source>
</reference>
<feature type="transmembrane region" description="Helical" evidence="8">
    <location>
        <begin position="123"/>
        <end position="144"/>
    </location>
</feature>
<accession>A0ABX1SET4</accession>
<proteinExistence type="predicted"/>
<keyword evidence="4" id="KW-0808">Transferase</keyword>
<dbReference type="PANTHER" id="PTHR33908:SF11">
    <property type="entry name" value="MEMBRANE PROTEIN"/>
    <property type="match status" value="1"/>
</dbReference>
<keyword evidence="6 8" id="KW-1133">Transmembrane helix</keyword>
<evidence type="ECO:0000256" key="4">
    <source>
        <dbReference type="ARBA" id="ARBA00022679"/>
    </source>
</evidence>
<comment type="subcellular location">
    <subcellularLocation>
        <location evidence="1">Cell membrane</location>
        <topology evidence="1">Multi-pass membrane protein</topology>
    </subcellularLocation>
</comment>
<feature type="transmembrane region" description="Helical" evidence="8">
    <location>
        <begin position="286"/>
        <end position="312"/>
    </location>
</feature>
<keyword evidence="3" id="KW-0328">Glycosyltransferase</keyword>
<feature type="transmembrane region" description="Helical" evidence="8">
    <location>
        <begin position="321"/>
        <end position="338"/>
    </location>
</feature>
<evidence type="ECO:0000256" key="1">
    <source>
        <dbReference type="ARBA" id="ARBA00004651"/>
    </source>
</evidence>
<protein>
    <submittedName>
        <fullName evidence="10">Phospholipid carrier-dependent glycosyltransferase</fullName>
    </submittedName>
</protein>
<evidence type="ECO:0000256" key="7">
    <source>
        <dbReference type="ARBA" id="ARBA00023136"/>
    </source>
</evidence>
<keyword evidence="11" id="KW-1185">Reference proteome</keyword>
<organism evidence="10 11">
    <name type="scientific">Pseudonocardia acidicola</name>
    <dbReference type="NCBI Taxonomy" id="2724939"/>
    <lineage>
        <taxon>Bacteria</taxon>
        <taxon>Bacillati</taxon>
        <taxon>Actinomycetota</taxon>
        <taxon>Actinomycetes</taxon>
        <taxon>Pseudonocardiales</taxon>
        <taxon>Pseudonocardiaceae</taxon>
        <taxon>Pseudonocardia</taxon>
    </lineage>
</organism>
<feature type="domain" description="Glycosyltransferase RgtA/B/C/D-like" evidence="9">
    <location>
        <begin position="104"/>
        <end position="255"/>
    </location>
</feature>
<dbReference type="Proteomes" id="UP000820669">
    <property type="component" value="Unassembled WGS sequence"/>
</dbReference>
<evidence type="ECO:0000313" key="11">
    <source>
        <dbReference type="Proteomes" id="UP000820669"/>
    </source>
</evidence>
<keyword evidence="5 8" id="KW-0812">Transmembrane</keyword>
<feature type="transmembrane region" description="Helical" evidence="8">
    <location>
        <begin position="243"/>
        <end position="260"/>
    </location>
</feature>
<evidence type="ECO:0000256" key="6">
    <source>
        <dbReference type="ARBA" id="ARBA00022989"/>
    </source>
</evidence>
<feature type="transmembrane region" description="Helical" evidence="8">
    <location>
        <begin position="173"/>
        <end position="191"/>
    </location>
</feature>
<evidence type="ECO:0000259" key="9">
    <source>
        <dbReference type="Pfam" id="PF13231"/>
    </source>
</evidence>
<gene>
    <name evidence="10" type="ORF">HF526_22580</name>
</gene>
<feature type="transmembrane region" description="Helical" evidence="8">
    <location>
        <begin position="151"/>
        <end position="167"/>
    </location>
</feature>
<evidence type="ECO:0000256" key="2">
    <source>
        <dbReference type="ARBA" id="ARBA00022475"/>
    </source>
</evidence>
<keyword evidence="7 8" id="KW-0472">Membrane</keyword>
<evidence type="ECO:0000256" key="8">
    <source>
        <dbReference type="SAM" id="Phobius"/>
    </source>
</evidence>
<dbReference type="Pfam" id="PF13231">
    <property type="entry name" value="PMT_2"/>
    <property type="match status" value="1"/>
</dbReference>
<evidence type="ECO:0000256" key="5">
    <source>
        <dbReference type="ARBA" id="ARBA00022692"/>
    </source>
</evidence>
<sequence>MSEVRLPASIVLDRPAVGDRAGSRPPGRALLRLPDALAARTAGWPGPVRRLGPPAVILLAGTVLRVWQLGAVGFNSDEAVYAGQAAALAGDPAASQLFPIFRAHPLLFQTSLSLLYRLGAGDVAARALVAAFGVATIGVVWLLGRLLYRHRVGLIAALFFALMPYHVGVSRQVLLDAPMTFFATLTLYLFARFCVHRSPLALYAAALTMGLTVLAKETAVLLLGGLTVFAILCPAVRPRWRPAAVAVAITGLVVAAYPLSLQFSGRRSTGQNYLAWQLLRRANHTALFYLEVVPIAMGPGVVALALAGLWFLRRHGSWREALLLCWAGVPTVFFEVWPTKGYQYLLVTTPVVVILAARAVAALQVPRLRGPARAPATRLVRAGVVAVVAVSLAVPSWRQVDPEPTTTFLAGSGGLPAGREMGRWMARNLPEGARVMTIGPSMANIVRFYGNRPAVGLSVSPNPISRNPSYEPIDNPDRELRRGTIHYVVWDAYTAGRTAFFADRLLRYVEKYHGIVLHTESITVRSDDGSEVSKPVMIVYEVRP</sequence>
<dbReference type="RefSeq" id="WP_169383555.1">
    <property type="nucleotide sequence ID" value="NZ_JAAXLA010000048.1"/>
</dbReference>
<evidence type="ECO:0000256" key="3">
    <source>
        <dbReference type="ARBA" id="ARBA00022676"/>
    </source>
</evidence>
<keyword evidence="2" id="KW-1003">Cell membrane</keyword>
<feature type="transmembrane region" description="Helical" evidence="8">
    <location>
        <begin position="344"/>
        <end position="366"/>
    </location>
</feature>
<dbReference type="PANTHER" id="PTHR33908">
    <property type="entry name" value="MANNOSYLTRANSFERASE YKCB-RELATED"/>
    <property type="match status" value="1"/>
</dbReference>
<name>A0ABX1SET4_9PSEU</name>
<comment type="caution">
    <text evidence="10">The sequence shown here is derived from an EMBL/GenBank/DDBJ whole genome shotgun (WGS) entry which is preliminary data.</text>
</comment>
<dbReference type="EMBL" id="JAAXLA010000048">
    <property type="protein sequence ID" value="NMI00075.1"/>
    <property type="molecule type" value="Genomic_DNA"/>
</dbReference>
<dbReference type="InterPro" id="IPR038731">
    <property type="entry name" value="RgtA/B/C-like"/>
</dbReference>
<dbReference type="InterPro" id="IPR050297">
    <property type="entry name" value="LipidA_mod_glycosyltrf_83"/>
</dbReference>